<dbReference type="PANTHER" id="PTHR17357">
    <property type="entry name" value="GM2 GANGLIOSIDE ACTIVATOR PROTEIN"/>
    <property type="match status" value="1"/>
</dbReference>
<feature type="signal peptide" evidence="2">
    <location>
        <begin position="1"/>
        <end position="19"/>
    </location>
</feature>
<dbReference type="Gene3D" id="2.70.220.10">
    <property type="entry name" value="Ganglioside GM2 activator"/>
    <property type="match status" value="1"/>
</dbReference>
<evidence type="ECO:0000259" key="3">
    <source>
        <dbReference type="SMART" id="SM00737"/>
    </source>
</evidence>
<dbReference type="InterPro" id="IPR003172">
    <property type="entry name" value="ML_dom"/>
</dbReference>
<dbReference type="SUPFAM" id="SSF63707">
    <property type="entry name" value="Ganglioside M2 (gm2) activator"/>
    <property type="match status" value="1"/>
</dbReference>
<keyword evidence="1 2" id="KW-0732">Signal</keyword>
<dbReference type="AlphaFoldDB" id="A0AAV2HVW8"/>
<dbReference type="Proteomes" id="UP001497497">
    <property type="component" value="Unassembled WGS sequence"/>
</dbReference>
<dbReference type="Pfam" id="PF02221">
    <property type="entry name" value="E1_DerP2_DerF2"/>
    <property type="match status" value="1"/>
</dbReference>
<reference evidence="4 5" key="1">
    <citation type="submission" date="2024-04" db="EMBL/GenBank/DDBJ databases">
        <authorList>
            <consortium name="Genoscope - CEA"/>
            <person name="William W."/>
        </authorList>
    </citation>
    <scope>NUCLEOTIDE SEQUENCE [LARGE SCALE GENOMIC DNA]</scope>
</reference>
<evidence type="ECO:0000256" key="1">
    <source>
        <dbReference type="ARBA" id="ARBA00022729"/>
    </source>
</evidence>
<dbReference type="InterPro" id="IPR028996">
    <property type="entry name" value="GM2-AP"/>
</dbReference>
<evidence type="ECO:0000256" key="2">
    <source>
        <dbReference type="SAM" id="SignalP"/>
    </source>
</evidence>
<dbReference type="GO" id="GO:0005319">
    <property type="term" value="F:lipid transporter activity"/>
    <property type="evidence" value="ECO:0007669"/>
    <property type="project" value="TreeGrafter"/>
</dbReference>
<dbReference type="GO" id="GO:0009898">
    <property type="term" value="C:cytoplasmic side of plasma membrane"/>
    <property type="evidence" value="ECO:0007669"/>
    <property type="project" value="TreeGrafter"/>
</dbReference>
<feature type="chain" id="PRO_5043539340" description="MD-2-related lipid-recognition domain-containing protein" evidence="2">
    <location>
        <begin position="20"/>
        <end position="219"/>
    </location>
</feature>
<dbReference type="EMBL" id="CAXITT010000224">
    <property type="protein sequence ID" value="CAL1536243.1"/>
    <property type="molecule type" value="Genomic_DNA"/>
</dbReference>
<dbReference type="SMART" id="SM00737">
    <property type="entry name" value="ML"/>
    <property type="match status" value="1"/>
</dbReference>
<feature type="domain" description="MD-2-related lipid-recognition" evidence="3">
    <location>
        <begin position="70"/>
        <end position="216"/>
    </location>
</feature>
<sequence length="219" mass="23880">MKTLDLLAVLALVAVTSRAEVLSVMSELELQAHDDVMTLLKHVTYGRKPYPVLDPVQKKKDFGPVNSYSFKNCADPNAEILVPSDINLSPDPIKIPGNITVSGQLLIKSIFGSPLKVSVVIWKKIVGLWIKVPCKNNIGSCNYSDLCTLLTDPQCPSQLIKIGLPCQCPFPAGNFIFDPFDITISRSLPVKVKGGVRIHISASYKNSLVTCGDLQFDLA</sequence>
<comment type="caution">
    <text evidence="4">The sequence shown here is derived from an EMBL/GenBank/DDBJ whole genome shotgun (WGS) entry which is preliminary data.</text>
</comment>
<proteinExistence type="predicted"/>
<accession>A0AAV2HVW8</accession>
<evidence type="ECO:0000313" key="5">
    <source>
        <dbReference type="Proteomes" id="UP001497497"/>
    </source>
</evidence>
<dbReference type="InterPro" id="IPR036846">
    <property type="entry name" value="GM2-AP_sf"/>
</dbReference>
<dbReference type="PANTHER" id="PTHR17357:SF0">
    <property type="entry name" value="GANGLIOSIDE GM2 ACTIVATOR"/>
    <property type="match status" value="1"/>
</dbReference>
<organism evidence="4 5">
    <name type="scientific">Lymnaea stagnalis</name>
    <name type="common">Great pond snail</name>
    <name type="synonym">Helix stagnalis</name>
    <dbReference type="NCBI Taxonomy" id="6523"/>
    <lineage>
        <taxon>Eukaryota</taxon>
        <taxon>Metazoa</taxon>
        <taxon>Spiralia</taxon>
        <taxon>Lophotrochozoa</taxon>
        <taxon>Mollusca</taxon>
        <taxon>Gastropoda</taxon>
        <taxon>Heterobranchia</taxon>
        <taxon>Euthyneura</taxon>
        <taxon>Panpulmonata</taxon>
        <taxon>Hygrophila</taxon>
        <taxon>Lymnaeoidea</taxon>
        <taxon>Lymnaeidae</taxon>
        <taxon>Lymnaea</taxon>
    </lineage>
</organism>
<evidence type="ECO:0000313" key="4">
    <source>
        <dbReference type="EMBL" id="CAL1536243.1"/>
    </source>
</evidence>
<dbReference type="GO" id="GO:0006689">
    <property type="term" value="P:ganglioside catabolic process"/>
    <property type="evidence" value="ECO:0007669"/>
    <property type="project" value="InterPro"/>
</dbReference>
<name>A0AAV2HVW8_LYMST</name>
<protein>
    <recommendedName>
        <fullName evidence="3">MD-2-related lipid-recognition domain-containing protein</fullName>
    </recommendedName>
</protein>
<gene>
    <name evidence="4" type="ORF">GSLYS_00010156001</name>
</gene>
<dbReference type="GO" id="GO:0008047">
    <property type="term" value="F:enzyme activator activity"/>
    <property type="evidence" value="ECO:0007669"/>
    <property type="project" value="InterPro"/>
</dbReference>
<keyword evidence="5" id="KW-1185">Reference proteome</keyword>